<dbReference type="InterPro" id="IPR016024">
    <property type="entry name" value="ARM-type_fold"/>
</dbReference>
<dbReference type="InterPro" id="IPR011989">
    <property type="entry name" value="ARM-like"/>
</dbReference>
<feature type="repeat" description="ARM" evidence="1">
    <location>
        <begin position="128"/>
        <end position="170"/>
    </location>
</feature>
<name>A0A2I0BBW6_9ASPA</name>
<dbReference type="PANTHER" id="PTHR47451:SF1">
    <property type="entry name" value="ARM REPEAT SUPERFAMILY PROTEIN"/>
    <property type="match status" value="1"/>
</dbReference>
<organism evidence="2 3">
    <name type="scientific">Apostasia shenzhenica</name>
    <dbReference type="NCBI Taxonomy" id="1088818"/>
    <lineage>
        <taxon>Eukaryota</taxon>
        <taxon>Viridiplantae</taxon>
        <taxon>Streptophyta</taxon>
        <taxon>Embryophyta</taxon>
        <taxon>Tracheophyta</taxon>
        <taxon>Spermatophyta</taxon>
        <taxon>Magnoliopsida</taxon>
        <taxon>Liliopsida</taxon>
        <taxon>Asparagales</taxon>
        <taxon>Orchidaceae</taxon>
        <taxon>Apostasioideae</taxon>
        <taxon>Apostasia</taxon>
    </lineage>
</organism>
<dbReference type="SUPFAM" id="SSF48371">
    <property type="entry name" value="ARM repeat"/>
    <property type="match status" value="1"/>
</dbReference>
<dbReference type="AlphaFoldDB" id="A0A2I0BBW6"/>
<dbReference type="EMBL" id="KZ451895">
    <property type="protein sequence ID" value="PKA65271.1"/>
    <property type="molecule type" value="Genomic_DNA"/>
</dbReference>
<dbReference type="Gene3D" id="1.25.10.10">
    <property type="entry name" value="Leucine-rich Repeat Variant"/>
    <property type="match status" value="1"/>
</dbReference>
<proteinExistence type="predicted"/>
<dbReference type="STRING" id="1088818.A0A2I0BBW6"/>
<evidence type="ECO:0000256" key="1">
    <source>
        <dbReference type="PROSITE-ProRule" id="PRU00259"/>
    </source>
</evidence>
<reference evidence="2 3" key="1">
    <citation type="journal article" date="2017" name="Nature">
        <title>The Apostasia genome and the evolution of orchids.</title>
        <authorList>
            <person name="Zhang G.Q."/>
            <person name="Liu K.W."/>
            <person name="Li Z."/>
            <person name="Lohaus R."/>
            <person name="Hsiao Y.Y."/>
            <person name="Niu S.C."/>
            <person name="Wang J.Y."/>
            <person name="Lin Y.C."/>
            <person name="Xu Q."/>
            <person name="Chen L.J."/>
            <person name="Yoshida K."/>
            <person name="Fujiwara S."/>
            <person name="Wang Z.W."/>
            <person name="Zhang Y.Q."/>
            <person name="Mitsuda N."/>
            <person name="Wang M."/>
            <person name="Liu G.H."/>
            <person name="Pecoraro L."/>
            <person name="Huang H.X."/>
            <person name="Xiao X.J."/>
            <person name="Lin M."/>
            <person name="Wu X.Y."/>
            <person name="Wu W.L."/>
            <person name="Chen Y.Y."/>
            <person name="Chang S.B."/>
            <person name="Sakamoto S."/>
            <person name="Ohme-Takagi M."/>
            <person name="Yagi M."/>
            <person name="Zeng S.J."/>
            <person name="Shen C.Y."/>
            <person name="Yeh C.M."/>
            <person name="Luo Y.B."/>
            <person name="Tsai W.C."/>
            <person name="Van de Peer Y."/>
            <person name="Liu Z.J."/>
        </authorList>
    </citation>
    <scope>NUCLEOTIDE SEQUENCE [LARGE SCALE GENOMIC DNA]</scope>
    <source>
        <strain evidence="3">cv. Shenzhen</strain>
        <tissue evidence="2">Stem</tissue>
    </source>
</reference>
<keyword evidence="3" id="KW-1185">Reference proteome</keyword>
<evidence type="ECO:0000313" key="2">
    <source>
        <dbReference type="EMBL" id="PKA65271.1"/>
    </source>
</evidence>
<dbReference type="InterPro" id="IPR000225">
    <property type="entry name" value="Armadillo"/>
</dbReference>
<dbReference type="PANTHER" id="PTHR47451">
    <property type="entry name" value="ARM REPEAT SUPERFAMILY PROTEIN"/>
    <property type="match status" value="1"/>
</dbReference>
<gene>
    <name evidence="2" type="ORF">AXF42_Ash005603</name>
</gene>
<evidence type="ECO:0000313" key="3">
    <source>
        <dbReference type="Proteomes" id="UP000236161"/>
    </source>
</evidence>
<sequence>MAEETGLAIAAAARFLTKLLDFEPFHQTVNIAIFESVLRKILRSNIPLHPKEWVAACLVKLESKTASNLEIGRRPIDLEVTIYETIPRLVEQIRMSISLESQEAAAIELNEVISRGGAECSKAVAAAGAIFPLVKLIEEGSSSSLEASLSILYNLSMDDENHPAMVAAGSLPVLKRIILSEGPQWTRALRLLRTLPT</sequence>
<dbReference type="Proteomes" id="UP000236161">
    <property type="component" value="Unassembled WGS sequence"/>
</dbReference>
<dbReference type="PROSITE" id="PS50176">
    <property type="entry name" value="ARM_REPEAT"/>
    <property type="match status" value="1"/>
</dbReference>
<protein>
    <submittedName>
        <fullName evidence="2">Uncharacterized protein</fullName>
    </submittedName>
</protein>
<accession>A0A2I0BBW6</accession>
<dbReference type="OrthoDB" id="409644at2759"/>